<comment type="catalytic activity">
    <reaction evidence="1 5">
        <text>dTDP-4-dehydro-6-deoxy-alpha-D-glucose = dTDP-4-dehydro-beta-L-rhamnose</text>
        <dbReference type="Rhea" id="RHEA:16969"/>
        <dbReference type="ChEBI" id="CHEBI:57649"/>
        <dbReference type="ChEBI" id="CHEBI:62830"/>
        <dbReference type="EC" id="5.1.3.13"/>
    </reaction>
</comment>
<name>A0A1W6LAA7_9BURK</name>
<dbReference type="PANTHER" id="PTHR21047:SF2">
    <property type="entry name" value="THYMIDINE DIPHOSPHO-4-KETO-RHAMNOSE 3,5-EPIMERASE"/>
    <property type="match status" value="1"/>
</dbReference>
<dbReference type="GO" id="GO:0019305">
    <property type="term" value="P:dTDP-rhamnose biosynthetic process"/>
    <property type="evidence" value="ECO:0007669"/>
    <property type="project" value="UniProtKB-UniRule"/>
</dbReference>
<evidence type="ECO:0000256" key="5">
    <source>
        <dbReference type="RuleBase" id="RU364069"/>
    </source>
</evidence>
<dbReference type="AlphaFoldDB" id="A0A1W6LAA7"/>
<proteinExistence type="inferred from homology"/>
<dbReference type="GO" id="GO:0008830">
    <property type="term" value="F:dTDP-4-dehydrorhamnose 3,5-epimerase activity"/>
    <property type="evidence" value="ECO:0007669"/>
    <property type="project" value="UniProtKB-UniRule"/>
</dbReference>
<evidence type="ECO:0000256" key="1">
    <source>
        <dbReference type="ARBA" id="ARBA00001298"/>
    </source>
</evidence>
<dbReference type="InterPro" id="IPR011051">
    <property type="entry name" value="RmlC_Cupin_sf"/>
</dbReference>
<comment type="pathway">
    <text evidence="5">Carbohydrate biosynthesis; dTDP-L-rhamnose biosynthesis.</text>
</comment>
<comment type="function">
    <text evidence="2 5">Catalyzes the epimerization of the C3' and C5'positions of dTDP-6-deoxy-D-xylo-4-hexulose, forming dTDP-6-deoxy-L-lyxo-4-hexulose.</text>
</comment>
<dbReference type="CDD" id="cd00438">
    <property type="entry name" value="cupin_RmlC"/>
    <property type="match status" value="1"/>
</dbReference>
<dbReference type="EMBL" id="CP015118">
    <property type="protein sequence ID" value="ARN21235.1"/>
    <property type="molecule type" value="Genomic_DNA"/>
</dbReference>
<evidence type="ECO:0000256" key="4">
    <source>
        <dbReference type="ARBA" id="ARBA00019595"/>
    </source>
</evidence>
<dbReference type="Proteomes" id="UP000193427">
    <property type="component" value="Chromosome"/>
</dbReference>
<dbReference type="KEGG" id="rgu:A4W93_15760"/>
<evidence type="ECO:0000256" key="3">
    <source>
        <dbReference type="ARBA" id="ARBA00012098"/>
    </source>
</evidence>
<dbReference type="GO" id="GO:0000271">
    <property type="term" value="P:polysaccharide biosynthetic process"/>
    <property type="evidence" value="ECO:0007669"/>
    <property type="project" value="TreeGrafter"/>
</dbReference>
<gene>
    <name evidence="6" type="ORF">A4W93_15760</name>
</gene>
<dbReference type="UniPathway" id="UPA00124"/>
<comment type="subunit">
    <text evidence="5">Homodimer.</text>
</comment>
<dbReference type="STRING" id="946333.A4W93_15760"/>
<organism evidence="6 7">
    <name type="scientific">Piscinibacter gummiphilus</name>
    <dbReference type="NCBI Taxonomy" id="946333"/>
    <lineage>
        <taxon>Bacteria</taxon>
        <taxon>Pseudomonadati</taxon>
        <taxon>Pseudomonadota</taxon>
        <taxon>Betaproteobacteria</taxon>
        <taxon>Burkholderiales</taxon>
        <taxon>Sphaerotilaceae</taxon>
        <taxon>Piscinibacter</taxon>
    </lineage>
</organism>
<dbReference type="NCBIfam" id="TIGR01221">
    <property type="entry name" value="rmlC"/>
    <property type="match status" value="1"/>
</dbReference>
<dbReference type="InterPro" id="IPR014710">
    <property type="entry name" value="RmlC-like_jellyroll"/>
</dbReference>
<sequence>MKFHPTPLAGLWEIETAPRGDERGRLTRLFCRDELAAIRPGLQFVQVNLSATTHRGTVRGMHFQRGPALEAKLIRCLRGRVFDVAVDLRAGSPTFGRWHAVELAEDNDRQVFIPEGFAHGFQALTDGVELLYQHTAAYAPDFEGGVRHDDPALAIAWPLPVGVVSARDRAHPLIDSQFPGVQA</sequence>
<evidence type="ECO:0000313" key="6">
    <source>
        <dbReference type="EMBL" id="ARN21235.1"/>
    </source>
</evidence>
<comment type="similarity">
    <text evidence="5">Belongs to the dTDP-4-dehydrorhamnose 3,5-epimerase family.</text>
</comment>
<dbReference type="SUPFAM" id="SSF51182">
    <property type="entry name" value="RmlC-like cupins"/>
    <property type="match status" value="1"/>
</dbReference>
<keyword evidence="7" id="KW-1185">Reference proteome</keyword>
<dbReference type="GO" id="GO:0005829">
    <property type="term" value="C:cytosol"/>
    <property type="evidence" value="ECO:0007669"/>
    <property type="project" value="TreeGrafter"/>
</dbReference>
<dbReference type="RefSeq" id="WP_085751523.1">
    <property type="nucleotide sequence ID" value="NZ_BSPR01000004.1"/>
</dbReference>
<dbReference type="EC" id="5.1.3.13" evidence="3 5"/>
<dbReference type="Pfam" id="PF00908">
    <property type="entry name" value="dTDP_sugar_isom"/>
    <property type="match status" value="1"/>
</dbReference>
<dbReference type="OrthoDB" id="9800680at2"/>
<evidence type="ECO:0000256" key="2">
    <source>
        <dbReference type="ARBA" id="ARBA00001997"/>
    </source>
</evidence>
<keyword evidence="5" id="KW-0413">Isomerase</keyword>
<dbReference type="PANTHER" id="PTHR21047">
    <property type="entry name" value="DTDP-6-DEOXY-D-GLUCOSE-3,5 EPIMERASE"/>
    <property type="match status" value="1"/>
</dbReference>
<reference evidence="6 7" key="1">
    <citation type="submission" date="2016-04" db="EMBL/GenBank/DDBJ databases">
        <title>Complete genome sequence of natural rubber-degrading, novel Gram-negative bacterium, Rhizobacter gummiphilus strain NS21.</title>
        <authorList>
            <person name="Tabata M."/>
            <person name="Kasai D."/>
            <person name="Fukuda M."/>
        </authorList>
    </citation>
    <scope>NUCLEOTIDE SEQUENCE [LARGE SCALE GENOMIC DNA]</scope>
    <source>
        <strain evidence="6 7">NS21</strain>
    </source>
</reference>
<protein>
    <recommendedName>
        <fullName evidence="4 5">dTDP-4-dehydrorhamnose 3,5-epimerase</fullName>
        <ecNumber evidence="3 5">5.1.3.13</ecNumber>
    </recommendedName>
    <alternativeName>
        <fullName evidence="5">Thymidine diphospho-4-keto-rhamnose 3,5-epimerase</fullName>
    </alternativeName>
</protein>
<dbReference type="InterPro" id="IPR000888">
    <property type="entry name" value="RmlC-like"/>
</dbReference>
<dbReference type="Gene3D" id="2.60.120.10">
    <property type="entry name" value="Jelly Rolls"/>
    <property type="match status" value="1"/>
</dbReference>
<accession>A0A1W6LAA7</accession>
<evidence type="ECO:0000313" key="7">
    <source>
        <dbReference type="Proteomes" id="UP000193427"/>
    </source>
</evidence>